<evidence type="ECO:0000313" key="12">
    <source>
        <dbReference type="Proteomes" id="UP000620104"/>
    </source>
</evidence>
<dbReference type="SMART" id="SM00415">
    <property type="entry name" value="HSF"/>
    <property type="match status" value="1"/>
</dbReference>
<feature type="region of interest" description="Disordered" evidence="9">
    <location>
        <begin position="965"/>
        <end position="1029"/>
    </location>
</feature>
<feature type="compositionally biased region" description="Low complexity" evidence="9">
    <location>
        <begin position="406"/>
        <end position="419"/>
    </location>
</feature>
<evidence type="ECO:0000313" key="11">
    <source>
        <dbReference type="EMBL" id="GHJ87439.1"/>
    </source>
</evidence>
<feature type="domain" description="HSF-type DNA-binding" evidence="10">
    <location>
        <begin position="337"/>
        <end position="361"/>
    </location>
</feature>
<keyword evidence="4" id="KW-0238">DNA-binding</keyword>
<dbReference type="AlphaFoldDB" id="A0A8H3TWD6"/>
<dbReference type="PROSITE" id="PS00434">
    <property type="entry name" value="HSF_DOMAIN"/>
    <property type="match status" value="1"/>
</dbReference>
<organism evidence="11 12">
    <name type="scientific">Naganishia liquefaciens</name>
    <dbReference type="NCBI Taxonomy" id="104408"/>
    <lineage>
        <taxon>Eukaryota</taxon>
        <taxon>Fungi</taxon>
        <taxon>Dikarya</taxon>
        <taxon>Basidiomycota</taxon>
        <taxon>Agaricomycotina</taxon>
        <taxon>Tremellomycetes</taxon>
        <taxon>Filobasidiales</taxon>
        <taxon>Filobasidiaceae</taxon>
        <taxon>Naganishia</taxon>
    </lineage>
</organism>
<keyword evidence="6" id="KW-0539">Nucleus</keyword>
<dbReference type="InterPro" id="IPR000232">
    <property type="entry name" value="HSF_DNA-bd"/>
</dbReference>
<feature type="compositionally biased region" description="Low complexity" evidence="9">
    <location>
        <begin position="40"/>
        <end position="87"/>
    </location>
</feature>
<dbReference type="GO" id="GO:0005634">
    <property type="term" value="C:nucleus"/>
    <property type="evidence" value="ECO:0007669"/>
    <property type="project" value="UniProtKB-SubCell"/>
</dbReference>
<feature type="region of interest" description="Disordered" evidence="9">
    <location>
        <begin position="850"/>
        <end position="870"/>
    </location>
</feature>
<comment type="similarity">
    <text evidence="2 8">Belongs to the HSF family.</text>
</comment>
<feature type="region of interest" description="Disordered" evidence="9">
    <location>
        <begin position="406"/>
        <end position="474"/>
    </location>
</feature>
<dbReference type="PANTHER" id="PTHR10015">
    <property type="entry name" value="HEAT SHOCK TRANSCRIPTION FACTOR"/>
    <property type="match status" value="1"/>
</dbReference>
<dbReference type="Pfam" id="PF00447">
    <property type="entry name" value="HSF_DNA-bind"/>
    <property type="match status" value="1"/>
</dbReference>
<evidence type="ECO:0000259" key="10">
    <source>
        <dbReference type="PROSITE" id="PS00434"/>
    </source>
</evidence>
<feature type="region of interest" description="Disordered" evidence="9">
    <location>
        <begin position="547"/>
        <end position="597"/>
    </location>
</feature>
<dbReference type="InterPro" id="IPR036390">
    <property type="entry name" value="WH_DNA-bd_sf"/>
</dbReference>
<dbReference type="GO" id="GO:0003700">
    <property type="term" value="F:DNA-binding transcription factor activity"/>
    <property type="evidence" value="ECO:0007669"/>
    <property type="project" value="InterPro"/>
</dbReference>
<keyword evidence="5" id="KW-0804">Transcription</keyword>
<dbReference type="Proteomes" id="UP000620104">
    <property type="component" value="Unassembled WGS sequence"/>
</dbReference>
<dbReference type="PANTHER" id="PTHR10015:SF427">
    <property type="entry name" value="HEAT SHOCK FACTOR PROTEIN"/>
    <property type="match status" value="1"/>
</dbReference>
<keyword evidence="3" id="KW-0805">Transcription regulation</keyword>
<feature type="compositionally biased region" description="Low complexity" evidence="9">
    <location>
        <begin position="149"/>
        <end position="189"/>
    </location>
</feature>
<name>A0A8H3TWD6_9TREE</name>
<comment type="subcellular location">
    <subcellularLocation>
        <location evidence="1">Nucleus</location>
    </subcellularLocation>
</comment>
<feature type="compositionally biased region" description="Polar residues" evidence="9">
    <location>
        <begin position="965"/>
        <end position="987"/>
    </location>
</feature>
<dbReference type="OrthoDB" id="60033at2759"/>
<keyword evidence="12" id="KW-1185">Reference proteome</keyword>
<comment type="subunit">
    <text evidence="7">Homotrimer. Homotrimerization increases the affinity of HSF1 to DNA. Interacts with transcriptional coregulator SSA1 on chromatin.</text>
</comment>
<feature type="compositionally biased region" description="Acidic residues" evidence="9">
    <location>
        <begin position="428"/>
        <end position="438"/>
    </location>
</feature>
<evidence type="ECO:0000256" key="1">
    <source>
        <dbReference type="ARBA" id="ARBA00004123"/>
    </source>
</evidence>
<feature type="region of interest" description="Disordered" evidence="9">
    <location>
        <begin position="1"/>
        <end position="250"/>
    </location>
</feature>
<feature type="compositionally biased region" description="Polar residues" evidence="9">
    <location>
        <begin position="88"/>
        <end position="99"/>
    </location>
</feature>
<feature type="region of interest" description="Disordered" evidence="9">
    <location>
        <begin position="621"/>
        <end position="667"/>
    </location>
</feature>
<evidence type="ECO:0000256" key="9">
    <source>
        <dbReference type="SAM" id="MobiDB-lite"/>
    </source>
</evidence>
<evidence type="ECO:0000256" key="6">
    <source>
        <dbReference type="ARBA" id="ARBA00023242"/>
    </source>
</evidence>
<feature type="compositionally biased region" description="Polar residues" evidence="9">
    <location>
        <begin position="642"/>
        <end position="660"/>
    </location>
</feature>
<dbReference type="SUPFAM" id="SSF46785">
    <property type="entry name" value="Winged helix' DNA-binding domain"/>
    <property type="match status" value="1"/>
</dbReference>
<evidence type="ECO:0000256" key="5">
    <source>
        <dbReference type="ARBA" id="ARBA00023163"/>
    </source>
</evidence>
<feature type="compositionally biased region" description="Low complexity" evidence="9">
    <location>
        <begin position="199"/>
        <end position="216"/>
    </location>
</feature>
<protein>
    <recommendedName>
        <fullName evidence="10">HSF-type DNA-binding domain-containing protein</fullName>
    </recommendedName>
</protein>
<evidence type="ECO:0000256" key="2">
    <source>
        <dbReference type="ARBA" id="ARBA00006403"/>
    </source>
</evidence>
<dbReference type="PRINTS" id="PR00056">
    <property type="entry name" value="HSFDOMAIN"/>
</dbReference>
<dbReference type="Gene3D" id="1.10.10.10">
    <property type="entry name" value="Winged helix-like DNA-binding domain superfamily/Winged helix DNA-binding domain"/>
    <property type="match status" value="1"/>
</dbReference>
<accession>A0A8H3TWD6</accession>
<feature type="compositionally biased region" description="Basic residues" evidence="9">
    <location>
        <begin position="1018"/>
        <end position="1029"/>
    </location>
</feature>
<gene>
    <name evidence="11" type="ORF">NliqN6_3841</name>
</gene>
<evidence type="ECO:0000256" key="3">
    <source>
        <dbReference type="ARBA" id="ARBA00023015"/>
    </source>
</evidence>
<feature type="compositionally biased region" description="Low complexity" evidence="9">
    <location>
        <begin position="9"/>
        <end position="18"/>
    </location>
</feature>
<proteinExistence type="inferred from homology"/>
<dbReference type="FunFam" id="1.10.10.10:FF:000027">
    <property type="entry name" value="Heat shock transcription factor 1"/>
    <property type="match status" value="1"/>
</dbReference>
<feature type="compositionally biased region" description="Polar residues" evidence="9">
    <location>
        <begin position="230"/>
        <end position="243"/>
    </location>
</feature>
<dbReference type="InterPro" id="IPR036388">
    <property type="entry name" value="WH-like_DNA-bd_sf"/>
</dbReference>
<comment type="caution">
    <text evidence="11">The sequence shown here is derived from an EMBL/GenBank/DDBJ whole genome shotgun (WGS) entry which is preliminary data.</text>
</comment>
<feature type="compositionally biased region" description="Polar residues" evidence="9">
    <location>
        <begin position="555"/>
        <end position="565"/>
    </location>
</feature>
<dbReference type="EMBL" id="BLZA01000021">
    <property type="protein sequence ID" value="GHJ87439.1"/>
    <property type="molecule type" value="Genomic_DNA"/>
</dbReference>
<sequence>MASNGEASTTTPATTAPAVRPSGDPSHTGPLSKPGPSIPQSQTAQAASQTTLIRPPARVAVRVAPSATTTAPTSQQPQPRARTRSPASLASVSDPSGSSLMAARSMAVPGPGVPVPNTNRQGPVVGRHHLAGAGVRPPGMPLQEQQHTSISPSSSSSSSVSSAAANASSTAINTQRSTTTTAASSLSPAIRPPIDQKPRIPSLTPTTSRTPASSATNQALVSAPPKTLIPNPTRTLAPSQLGSSGMGEYGPMDASQVAASPPLTSVVAFGTHQDGTLSGSTGTTGVVAGTGQAKVPAFLNKLFSMINDVSTDPLIYWSEDGKSFFIPNAQQFGAILLPQFFKHRNFTSFVRQLNMYGFKKVPHLQSGVLSSFPQPTNELWEFNNPKFMRGHPELLASITRKKSAKEMAASQAAAAASHGARGHGKGDGEDEHEEEDVNMDGHDSGVTAHYANGAVGTASGPALPKSGATSGDTSIVDPSAVNKALTVMHAHTSHLEKQLAELKASNELLWRQAMVSREEQIKSQKKLDGVMRFLANQFGGMAMALAGDGSEEGMDSQSLEATGSGRQKPVRRLGKSRMIGDGTGRISENTSDDDAMVGQEDGHLWADLDGSDKRDLWELGDDGEMVKVKHNQRPMSRPGHPRSTSTPNRRSFDRLTSSRNPGELSPSKRFVSLEASPEEMPNQSFDNTANLDASRTQAGQPIDDQGQITSNALTTYHAGHLQNVNVQSFSMDPALLSLPLGTLLQTPAGAQLLANLSQAAADWVNQNAMAGKSTADAFAAAAAASPRPLSPRLTSAIASVATPVGSDRFQPVPSPSEQSAPAGVAEPSPAGSDMLWINDINDLFENASAADPATQTQSVSDPSHMPLPAVVAETAPPPSAFGQPTVDMPETQINWADPQVEALLHDLVGEQNTTSGNAEGSQPFIDTAFVEPSGNAPYDNPLSGGGIDFEDPVFEFDFDNTFGNPMQASAVSMPNSSTEDSANTTPKLDQETDPSGGLGLAGFEQPLTGASDMFAGPTRKKRKTDQREP</sequence>
<evidence type="ECO:0000256" key="4">
    <source>
        <dbReference type="ARBA" id="ARBA00023125"/>
    </source>
</evidence>
<evidence type="ECO:0000256" key="8">
    <source>
        <dbReference type="RuleBase" id="RU004020"/>
    </source>
</evidence>
<feature type="region of interest" description="Disordered" evidence="9">
    <location>
        <begin position="805"/>
        <end position="832"/>
    </location>
</feature>
<evidence type="ECO:0000256" key="7">
    <source>
        <dbReference type="ARBA" id="ARBA00062171"/>
    </source>
</evidence>
<reference evidence="11" key="1">
    <citation type="submission" date="2020-07" db="EMBL/GenBank/DDBJ databases">
        <title>Draft Genome Sequence of a Deep-Sea Yeast, Naganishia (Cryptococcus) liquefaciens strain N6.</title>
        <authorList>
            <person name="Han Y.W."/>
            <person name="Kajitani R."/>
            <person name="Morimoto H."/>
            <person name="Parhat M."/>
            <person name="Tsubouchi H."/>
            <person name="Bakenova O."/>
            <person name="Ogata M."/>
            <person name="Argunhan B."/>
            <person name="Aoki R."/>
            <person name="Kajiwara S."/>
            <person name="Itoh T."/>
            <person name="Iwasaki H."/>
        </authorList>
    </citation>
    <scope>NUCLEOTIDE SEQUENCE</scope>
    <source>
        <strain evidence="11">N6</strain>
    </source>
</reference>
<dbReference type="GO" id="GO:0043565">
    <property type="term" value="F:sequence-specific DNA binding"/>
    <property type="evidence" value="ECO:0007669"/>
    <property type="project" value="InterPro"/>
</dbReference>